<gene>
    <name evidence="1" type="ORF">Vadar_011672</name>
</gene>
<proteinExistence type="predicted"/>
<keyword evidence="2" id="KW-1185">Reference proteome</keyword>
<sequence>MFNYDMQKNCDELDPRHNKCEKYLNDGLGPAAKEFAGVLPESIIPALYWTDLFWGEVLFHNRMLNYKCRTLEPESATAFYIPFHVGLAVRKYLWGNHTARERDWHALMLIKWLQNQKWWNRSNGSDHFIMFGRMTWDFRRLTNSDADWGTSFIYMPEMKNVIRLSVERSIWDSLEIAVPYPTVFHPRSESDIMVWQKFVRTRRRNHLFSFVGGGRRSIKNDFRELLKERCLNEPTACRHVDCAWENCRDGKTAVMSAFLDSDFCLQPRGDAFTRRSVFDCMLAGSIPVFFWRRTAYLQYEFFLPGEPETYSVFIHRDDVRNGTDIRKVLEGYGREEVEMMREKVTDYIPRFVYAKPSQGLEKTRDAFDIAIDGILSKYKDHMQRGRIGNFSEI</sequence>
<evidence type="ECO:0000313" key="1">
    <source>
        <dbReference type="EMBL" id="KAH7846241.1"/>
    </source>
</evidence>
<dbReference type="Proteomes" id="UP000828048">
    <property type="component" value="Chromosome 5"/>
</dbReference>
<reference evidence="1 2" key="1">
    <citation type="journal article" date="2021" name="Hortic Res">
        <title>High-quality reference genome and annotation aids understanding of berry development for evergreen blueberry (Vaccinium darrowii).</title>
        <authorList>
            <person name="Yu J."/>
            <person name="Hulse-Kemp A.M."/>
            <person name="Babiker E."/>
            <person name="Staton M."/>
        </authorList>
    </citation>
    <scope>NUCLEOTIDE SEQUENCE [LARGE SCALE GENOMIC DNA]</scope>
    <source>
        <strain evidence="2">cv. NJ 8807/NJ 8810</strain>
        <tissue evidence="1">Young leaf</tissue>
    </source>
</reference>
<evidence type="ECO:0000313" key="2">
    <source>
        <dbReference type="Proteomes" id="UP000828048"/>
    </source>
</evidence>
<protein>
    <submittedName>
        <fullName evidence="1">Uncharacterized protein</fullName>
    </submittedName>
</protein>
<dbReference type="EMBL" id="CM037155">
    <property type="protein sequence ID" value="KAH7846241.1"/>
    <property type="molecule type" value="Genomic_DNA"/>
</dbReference>
<name>A0ACB7XYB9_9ERIC</name>
<accession>A0ACB7XYB9</accession>
<comment type="caution">
    <text evidence="1">The sequence shown here is derived from an EMBL/GenBank/DDBJ whole genome shotgun (WGS) entry which is preliminary data.</text>
</comment>
<organism evidence="1 2">
    <name type="scientific">Vaccinium darrowii</name>
    <dbReference type="NCBI Taxonomy" id="229202"/>
    <lineage>
        <taxon>Eukaryota</taxon>
        <taxon>Viridiplantae</taxon>
        <taxon>Streptophyta</taxon>
        <taxon>Embryophyta</taxon>
        <taxon>Tracheophyta</taxon>
        <taxon>Spermatophyta</taxon>
        <taxon>Magnoliopsida</taxon>
        <taxon>eudicotyledons</taxon>
        <taxon>Gunneridae</taxon>
        <taxon>Pentapetalae</taxon>
        <taxon>asterids</taxon>
        <taxon>Ericales</taxon>
        <taxon>Ericaceae</taxon>
        <taxon>Vaccinioideae</taxon>
        <taxon>Vaccinieae</taxon>
        <taxon>Vaccinium</taxon>
    </lineage>
</organism>